<feature type="non-terminal residue" evidence="1">
    <location>
        <position position="129"/>
    </location>
</feature>
<proteinExistence type="predicted"/>
<evidence type="ECO:0008006" key="2">
    <source>
        <dbReference type="Google" id="ProtNLM"/>
    </source>
</evidence>
<comment type="caution">
    <text evidence="1">The sequence shown here is derived from an EMBL/GenBank/DDBJ whole genome shotgun (WGS) entry which is preliminary data.</text>
</comment>
<dbReference type="EMBL" id="BARU01031550">
    <property type="protein sequence ID" value="GAH62213.1"/>
    <property type="molecule type" value="Genomic_DNA"/>
</dbReference>
<accession>X1IXE3</accession>
<organism evidence="1">
    <name type="scientific">marine sediment metagenome</name>
    <dbReference type="NCBI Taxonomy" id="412755"/>
    <lineage>
        <taxon>unclassified sequences</taxon>
        <taxon>metagenomes</taxon>
        <taxon>ecological metagenomes</taxon>
    </lineage>
</organism>
<dbReference type="AlphaFoldDB" id="X1IXE3"/>
<name>X1IXE3_9ZZZZ</name>
<evidence type="ECO:0000313" key="1">
    <source>
        <dbReference type="EMBL" id="GAH62213.1"/>
    </source>
</evidence>
<sequence>MPRGKTYEALRGDIENVPVINTHEHFYGPDDQPEHKEPIASLTCGYIRSDLSLVGGEDLIEWLGEAKVPTEEKWPVFEPLWRRTEHTAYARVTKLILAKEYGVDEMSLKALKGIAGKLVDFREKKAYEE</sequence>
<protein>
    <recommendedName>
        <fullName evidence="2">Amidohydrolase-related domain-containing protein</fullName>
    </recommendedName>
</protein>
<gene>
    <name evidence="1" type="ORF">S03H2_49889</name>
</gene>
<reference evidence="1" key="1">
    <citation type="journal article" date="2014" name="Front. Microbiol.">
        <title>High frequency of phylogenetically diverse reductive dehalogenase-homologous genes in deep subseafloor sedimentary metagenomes.</title>
        <authorList>
            <person name="Kawai M."/>
            <person name="Futagami T."/>
            <person name="Toyoda A."/>
            <person name="Takaki Y."/>
            <person name="Nishi S."/>
            <person name="Hori S."/>
            <person name="Arai W."/>
            <person name="Tsubouchi T."/>
            <person name="Morono Y."/>
            <person name="Uchiyama I."/>
            <person name="Ito T."/>
            <person name="Fujiyama A."/>
            <person name="Inagaki F."/>
            <person name="Takami H."/>
        </authorList>
    </citation>
    <scope>NUCLEOTIDE SEQUENCE</scope>
    <source>
        <strain evidence="1">Expedition CK06-06</strain>
    </source>
</reference>